<evidence type="ECO:0000256" key="6">
    <source>
        <dbReference type="ARBA" id="ARBA00023026"/>
    </source>
</evidence>
<feature type="compositionally biased region" description="Low complexity" evidence="7">
    <location>
        <begin position="13"/>
        <end position="36"/>
    </location>
</feature>
<dbReference type="AlphaFoldDB" id="A0A6A3J6B2"/>
<name>A0A6A3J6B2_9STRA</name>
<sequence>MKDAAKTAAKALKAVGKAKGTAKQRNAAAARSRSLLPAFESSPQSNACPGGKEAARIERTSEAKLKFTSGGTATITTTRLLRSYEVAGGATTSHDEDRVNVLAMSTISEKVSSSTQYLTNKVMLALNKDPDEAFKALRLHTSGAKIDKPTFLQWMQHVEKYRAEKGFYSFSDLRVFELLRASKSDEELVALFQALRRLPGKKDFANQMERFLFESSVPSHKLLIKAWLKSGQTPADTFYILNLRDARFEGNQKFLQWLRVTEEYKASVRGGKHSDLRTYNFLMRERPLELDLYFATLFQWVRQTPDLKKVGENLQTYLFQSWVSRGSSPKSIGSLLAIPDGNYVLMLPKDDARYKALEAYTIYYAAERSGQTAKKAVTDLFAMDKRVEALAAAMKS</sequence>
<feature type="domain" description="RXLR phytopathogen effector protein WY-domain" evidence="8">
    <location>
        <begin position="161"/>
        <end position="210"/>
    </location>
</feature>
<keyword evidence="4" id="KW-0964">Secreted</keyword>
<keyword evidence="5" id="KW-0732">Signal</keyword>
<dbReference type="OrthoDB" id="116396at2759"/>
<evidence type="ECO:0000313" key="11">
    <source>
        <dbReference type="Proteomes" id="UP000435112"/>
    </source>
</evidence>
<evidence type="ECO:0000256" key="1">
    <source>
        <dbReference type="ARBA" id="ARBA00004340"/>
    </source>
</evidence>
<evidence type="ECO:0000313" key="10">
    <source>
        <dbReference type="EMBL" id="KAE8990769.1"/>
    </source>
</evidence>
<dbReference type="Proteomes" id="UP000435112">
    <property type="component" value="Unassembled WGS sequence"/>
</dbReference>
<accession>A0A6A3J6B2</accession>
<evidence type="ECO:0000256" key="3">
    <source>
        <dbReference type="ARBA" id="ARBA00010400"/>
    </source>
</evidence>
<evidence type="ECO:0000256" key="7">
    <source>
        <dbReference type="SAM" id="MobiDB-lite"/>
    </source>
</evidence>
<dbReference type="GO" id="GO:0043657">
    <property type="term" value="C:host cell"/>
    <property type="evidence" value="ECO:0007669"/>
    <property type="project" value="UniProtKB-SubCell"/>
</dbReference>
<proteinExistence type="inferred from homology"/>
<gene>
    <name evidence="10" type="ORF">PR002_g21063</name>
</gene>
<dbReference type="EMBL" id="QXFU01002079">
    <property type="protein sequence ID" value="KAE8990769.1"/>
    <property type="molecule type" value="Genomic_DNA"/>
</dbReference>
<evidence type="ECO:0000256" key="2">
    <source>
        <dbReference type="ARBA" id="ARBA00004613"/>
    </source>
</evidence>
<feature type="region of interest" description="Disordered" evidence="7">
    <location>
        <begin position="13"/>
        <end position="51"/>
    </location>
</feature>
<evidence type="ECO:0000256" key="4">
    <source>
        <dbReference type="ARBA" id="ARBA00022525"/>
    </source>
</evidence>
<dbReference type="GO" id="GO:0005576">
    <property type="term" value="C:extracellular region"/>
    <property type="evidence" value="ECO:0007669"/>
    <property type="project" value="UniProtKB-SubCell"/>
</dbReference>
<organism evidence="10 11">
    <name type="scientific">Phytophthora rubi</name>
    <dbReference type="NCBI Taxonomy" id="129364"/>
    <lineage>
        <taxon>Eukaryota</taxon>
        <taxon>Sar</taxon>
        <taxon>Stramenopiles</taxon>
        <taxon>Oomycota</taxon>
        <taxon>Peronosporomycetes</taxon>
        <taxon>Peronosporales</taxon>
        <taxon>Peronosporaceae</taxon>
        <taxon>Phytophthora</taxon>
    </lineage>
</organism>
<protein>
    <submittedName>
        <fullName evidence="10">Uncharacterized protein</fullName>
    </submittedName>
</protein>
<evidence type="ECO:0000259" key="9">
    <source>
        <dbReference type="Pfam" id="PF22748"/>
    </source>
</evidence>
<comment type="caution">
    <text evidence="10">The sequence shown here is derived from an EMBL/GenBank/DDBJ whole genome shotgun (WGS) entry which is preliminary data.</text>
</comment>
<dbReference type="InterPro" id="IPR040786">
    <property type="entry name" value="RXLR_WY"/>
</dbReference>
<feature type="domain" description="RxLR effector PexRD54 WY" evidence="9">
    <location>
        <begin position="223"/>
        <end position="259"/>
    </location>
</feature>
<dbReference type="Pfam" id="PF22748">
    <property type="entry name" value="PexRD54_WY"/>
    <property type="match status" value="1"/>
</dbReference>
<keyword evidence="6" id="KW-0843">Virulence</keyword>
<reference evidence="10 11" key="1">
    <citation type="submission" date="2018-09" db="EMBL/GenBank/DDBJ databases">
        <title>Genomic investigation of the strawberry pathogen Phytophthora fragariae indicates pathogenicity is determined by transcriptional variation in three key races.</title>
        <authorList>
            <person name="Adams T.M."/>
            <person name="Armitage A.D."/>
            <person name="Sobczyk M.K."/>
            <person name="Bates H.J."/>
            <person name="Dunwell J.M."/>
            <person name="Nellist C.F."/>
            <person name="Harrison R.J."/>
        </authorList>
    </citation>
    <scope>NUCLEOTIDE SEQUENCE [LARGE SCALE GENOMIC DNA]</scope>
    <source>
        <strain evidence="10 11">SCRP324</strain>
    </source>
</reference>
<evidence type="ECO:0000259" key="8">
    <source>
        <dbReference type="Pfam" id="PF18634"/>
    </source>
</evidence>
<evidence type="ECO:0000256" key="5">
    <source>
        <dbReference type="ARBA" id="ARBA00022729"/>
    </source>
</evidence>
<comment type="subcellular location">
    <subcellularLocation>
        <location evidence="1">Host cell</location>
    </subcellularLocation>
    <subcellularLocation>
        <location evidence="2">Secreted</location>
    </subcellularLocation>
</comment>
<dbReference type="Pfam" id="PF18634">
    <property type="entry name" value="RXLR_WY"/>
    <property type="match status" value="1"/>
</dbReference>
<comment type="similarity">
    <text evidence="3">Belongs to the RxLR effector family.</text>
</comment>
<dbReference type="InterPro" id="IPR054463">
    <property type="entry name" value="PexRD54_WY"/>
</dbReference>